<proteinExistence type="inferred from homology"/>
<dbReference type="GO" id="GO:0003735">
    <property type="term" value="F:structural constituent of ribosome"/>
    <property type="evidence" value="ECO:0007669"/>
    <property type="project" value="InterPro"/>
</dbReference>
<reference evidence="6" key="1">
    <citation type="journal article" date="2014" name="Front. Microbiol.">
        <title>High frequency of phylogenetically diverse reductive dehalogenase-homologous genes in deep subseafloor sedimentary metagenomes.</title>
        <authorList>
            <person name="Kawai M."/>
            <person name="Futagami T."/>
            <person name="Toyoda A."/>
            <person name="Takaki Y."/>
            <person name="Nishi S."/>
            <person name="Hori S."/>
            <person name="Arai W."/>
            <person name="Tsubouchi T."/>
            <person name="Morono Y."/>
            <person name="Uchiyama I."/>
            <person name="Ito T."/>
            <person name="Fujiyama A."/>
            <person name="Inagaki F."/>
            <person name="Takami H."/>
        </authorList>
    </citation>
    <scope>NUCLEOTIDE SEQUENCE</scope>
    <source>
        <strain evidence="6">Expedition CK06-06</strain>
    </source>
</reference>
<evidence type="ECO:0000256" key="1">
    <source>
        <dbReference type="ARBA" id="ARBA00006540"/>
    </source>
</evidence>
<sequence>MIGLIGKKIGMAQIFLENGNVTPVSLIKAGPCSVVQIKDEKKDGYKAIQLGFGEKKKINKSFCGHLKKAKVKSVDRLFEIRTKDLKKYNVGDKLDLSIFNNGDKISVIGWTKGRGFAGGMKKWGWHGGPASHGSTAHRRVG</sequence>
<protein>
    <recommendedName>
        <fullName evidence="7">50S ribosomal protein L3</fullName>
    </recommendedName>
</protein>
<dbReference type="InterPro" id="IPR019927">
    <property type="entry name" value="Ribosomal_uL3_bac/org-type"/>
</dbReference>
<keyword evidence="4" id="KW-0689">Ribosomal protein</keyword>
<dbReference type="InterPro" id="IPR009000">
    <property type="entry name" value="Transl_B-barrel_sf"/>
</dbReference>
<dbReference type="Pfam" id="PF00297">
    <property type="entry name" value="Ribosomal_L3"/>
    <property type="match status" value="1"/>
</dbReference>
<name>X1KKQ3_9ZZZZ</name>
<organism evidence="6">
    <name type="scientific">marine sediment metagenome</name>
    <dbReference type="NCBI Taxonomy" id="412755"/>
    <lineage>
        <taxon>unclassified sequences</taxon>
        <taxon>metagenomes</taxon>
        <taxon>ecological metagenomes</taxon>
    </lineage>
</organism>
<feature type="non-terminal residue" evidence="6">
    <location>
        <position position="141"/>
    </location>
</feature>
<dbReference type="Gene3D" id="3.30.160.810">
    <property type="match status" value="1"/>
</dbReference>
<evidence type="ECO:0000256" key="5">
    <source>
        <dbReference type="ARBA" id="ARBA00023274"/>
    </source>
</evidence>
<dbReference type="InterPro" id="IPR000597">
    <property type="entry name" value="Ribosomal_uL3"/>
</dbReference>
<dbReference type="PANTHER" id="PTHR11229">
    <property type="entry name" value="50S RIBOSOMAL PROTEIN L3"/>
    <property type="match status" value="1"/>
</dbReference>
<accession>X1KKQ3</accession>
<comment type="caution">
    <text evidence="6">The sequence shown here is derived from an EMBL/GenBank/DDBJ whole genome shotgun (WGS) entry which is preliminary data.</text>
</comment>
<evidence type="ECO:0000256" key="4">
    <source>
        <dbReference type="ARBA" id="ARBA00022980"/>
    </source>
</evidence>
<keyword evidence="5" id="KW-0687">Ribonucleoprotein</keyword>
<dbReference type="FunFam" id="3.30.160.810:FF:000001">
    <property type="entry name" value="50S ribosomal protein L3"/>
    <property type="match status" value="1"/>
</dbReference>
<keyword evidence="2" id="KW-0699">rRNA-binding</keyword>
<dbReference type="PANTHER" id="PTHR11229:SF16">
    <property type="entry name" value="LARGE RIBOSOMAL SUBUNIT PROTEIN UL3C"/>
    <property type="match status" value="1"/>
</dbReference>
<dbReference type="SUPFAM" id="SSF50447">
    <property type="entry name" value="Translation proteins"/>
    <property type="match status" value="1"/>
</dbReference>
<gene>
    <name evidence="6" type="ORF">S06H3_06002</name>
</gene>
<evidence type="ECO:0000313" key="6">
    <source>
        <dbReference type="EMBL" id="GAH90724.1"/>
    </source>
</evidence>
<dbReference type="GO" id="GO:0006412">
    <property type="term" value="P:translation"/>
    <property type="evidence" value="ECO:0007669"/>
    <property type="project" value="InterPro"/>
</dbReference>
<keyword evidence="3" id="KW-0694">RNA-binding</keyword>
<dbReference type="AlphaFoldDB" id="X1KKQ3"/>
<dbReference type="GO" id="GO:0022625">
    <property type="term" value="C:cytosolic large ribosomal subunit"/>
    <property type="evidence" value="ECO:0007669"/>
    <property type="project" value="TreeGrafter"/>
</dbReference>
<dbReference type="EMBL" id="BARV01002282">
    <property type="protein sequence ID" value="GAH90724.1"/>
    <property type="molecule type" value="Genomic_DNA"/>
</dbReference>
<dbReference type="GO" id="GO:0019843">
    <property type="term" value="F:rRNA binding"/>
    <property type="evidence" value="ECO:0007669"/>
    <property type="project" value="UniProtKB-KW"/>
</dbReference>
<evidence type="ECO:0008006" key="7">
    <source>
        <dbReference type="Google" id="ProtNLM"/>
    </source>
</evidence>
<comment type="similarity">
    <text evidence="1">Belongs to the universal ribosomal protein uL3 family.</text>
</comment>
<evidence type="ECO:0000256" key="2">
    <source>
        <dbReference type="ARBA" id="ARBA00022730"/>
    </source>
</evidence>
<dbReference type="NCBIfam" id="TIGR03625">
    <property type="entry name" value="L3_bact"/>
    <property type="match status" value="1"/>
</dbReference>
<evidence type="ECO:0000256" key="3">
    <source>
        <dbReference type="ARBA" id="ARBA00022884"/>
    </source>
</evidence>